<evidence type="ECO:0000313" key="2">
    <source>
        <dbReference type="EMBL" id="MBD1372240.1"/>
    </source>
</evidence>
<feature type="transmembrane region" description="Helical" evidence="1">
    <location>
        <begin position="67"/>
        <end position="87"/>
    </location>
</feature>
<feature type="transmembrane region" description="Helical" evidence="1">
    <location>
        <begin position="34"/>
        <end position="55"/>
    </location>
</feature>
<sequence>MEAVIHLLLIILYGILFLWSFRSFQESSFWGTSWVLFLIVTLLFENVIILMGSIFEPGRILEGLNLVRYLLHVLLMPTLVFVALDILRRTSVEWSQYMVTQLIYNLYTFVLTVVGIFIEVIWNDFTWIKSNGMFYYVAVEENSSFLMLFTLIPLMIAAVSIWRKLHWPVLLYCLPFAVAGGAIGYYYDQVVIVSLFELVLMWMLVMTEQKLKQEDFFTPDTLFE</sequence>
<gene>
    <name evidence="2" type="ORF">IC620_07665</name>
</gene>
<feature type="transmembrane region" description="Helical" evidence="1">
    <location>
        <begin position="142"/>
        <end position="162"/>
    </location>
</feature>
<keyword evidence="1" id="KW-1133">Transmembrane helix</keyword>
<protein>
    <recommendedName>
        <fullName evidence="4">Phospholipid phosphatase</fullName>
    </recommendedName>
</protein>
<keyword evidence="1" id="KW-0812">Transmembrane</keyword>
<organism evidence="2 3">
    <name type="scientific">Polycladospora coralii</name>
    <dbReference type="NCBI Taxonomy" id="2771432"/>
    <lineage>
        <taxon>Bacteria</taxon>
        <taxon>Bacillati</taxon>
        <taxon>Bacillota</taxon>
        <taxon>Bacilli</taxon>
        <taxon>Bacillales</taxon>
        <taxon>Thermoactinomycetaceae</taxon>
        <taxon>Polycladospora</taxon>
    </lineage>
</organism>
<dbReference type="EMBL" id="JACXAH010000008">
    <property type="protein sequence ID" value="MBD1372240.1"/>
    <property type="molecule type" value="Genomic_DNA"/>
</dbReference>
<comment type="caution">
    <text evidence="2">The sequence shown here is derived from an EMBL/GenBank/DDBJ whole genome shotgun (WGS) entry which is preliminary data.</text>
</comment>
<evidence type="ECO:0000256" key="1">
    <source>
        <dbReference type="SAM" id="Phobius"/>
    </source>
</evidence>
<feature type="transmembrane region" description="Helical" evidence="1">
    <location>
        <begin position="6"/>
        <end position="22"/>
    </location>
</feature>
<name>A0A926RT16_9BACL</name>
<evidence type="ECO:0008006" key="4">
    <source>
        <dbReference type="Google" id="ProtNLM"/>
    </source>
</evidence>
<feature type="transmembrane region" description="Helical" evidence="1">
    <location>
        <begin position="99"/>
        <end position="122"/>
    </location>
</feature>
<dbReference type="Proteomes" id="UP000661691">
    <property type="component" value="Unassembled WGS sequence"/>
</dbReference>
<dbReference type="AlphaFoldDB" id="A0A926RT16"/>
<keyword evidence="3" id="KW-1185">Reference proteome</keyword>
<accession>A0A926RT16</accession>
<feature type="transmembrane region" description="Helical" evidence="1">
    <location>
        <begin position="191"/>
        <end position="207"/>
    </location>
</feature>
<evidence type="ECO:0000313" key="3">
    <source>
        <dbReference type="Proteomes" id="UP000661691"/>
    </source>
</evidence>
<reference evidence="2" key="1">
    <citation type="submission" date="2020-09" db="EMBL/GenBank/DDBJ databases">
        <title>A novel bacterium of genus Hazenella, isolated from South China Sea.</title>
        <authorList>
            <person name="Huang H."/>
            <person name="Mo K."/>
            <person name="Hu Y."/>
        </authorList>
    </citation>
    <scope>NUCLEOTIDE SEQUENCE</scope>
    <source>
        <strain evidence="2">IB182357</strain>
    </source>
</reference>
<proteinExistence type="predicted"/>
<dbReference type="RefSeq" id="WP_191139647.1">
    <property type="nucleotide sequence ID" value="NZ_JACXAG020000003.1"/>
</dbReference>
<feature type="transmembrane region" description="Helical" evidence="1">
    <location>
        <begin position="169"/>
        <end position="185"/>
    </location>
</feature>
<keyword evidence="1" id="KW-0472">Membrane</keyword>